<dbReference type="InterPro" id="IPR018385">
    <property type="entry name" value="C4_dicarb_anaerob_car-like"/>
</dbReference>
<dbReference type="AlphaFoldDB" id="A0A845R007"/>
<evidence type="ECO:0000256" key="4">
    <source>
        <dbReference type="ARBA" id="ARBA00022989"/>
    </source>
</evidence>
<reference evidence="7 8" key="1">
    <citation type="submission" date="2018-08" db="EMBL/GenBank/DDBJ databases">
        <title>Murine metabolic-syndrome-specific gut microbial biobank.</title>
        <authorList>
            <person name="Liu C."/>
        </authorList>
    </citation>
    <scope>NUCLEOTIDE SEQUENCE [LARGE SCALE GENOMIC DNA]</scope>
    <source>
        <strain evidence="7 8">583</strain>
    </source>
</reference>
<keyword evidence="2" id="KW-1003">Cell membrane</keyword>
<feature type="transmembrane region" description="Helical" evidence="6">
    <location>
        <begin position="180"/>
        <end position="200"/>
    </location>
</feature>
<feature type="transmembrane region" description="Helical" evidence="6">
    <location>
        <begin position="82"/>
        <end position="101"/>
    </location>
</feature>
<evidence type="ECO:0000256" key="6">
    <source>
        <dbReference type="SAM" id="Phobius"/>
    </source>
</evidence>
<feature type="transmembrane region" description="Helical" evidence="6">
    <location>
        <begin position="317"/>
        <end position="337"/>
    </location>
</feature>
<evidence type="ECO:0000313" key="8">
    <source>
        <dbReference type="Proteomes" id="UP000467132"/>
    </source>
</evidence>
<sequence length="470" mass="50313">MSDVKLDNKKKKFKVPHVYVILLTIILICGVLTYIVPAGEYNMVENEEGREVLDPESFENVEKTPVTPFGLLKSVPKGMVETALIIFFIFIVGGSFAVVEATGATEAGLGKVTIMMAGKEKLIIPIIMFVFSLGGAVFGMAEETLPFIPIMVTLAIALGFDSLTGVGMVLVGAGAGFAGAFMNPFTIGVAQGIAGIPLFSGMGYRIFAYIVMYLLATSFIFWYAGRVKKNPKKSLMYEADQKREDTLDLDNLMDFTVRHKIVLLVVAVTIGLLVFGVVNYGWYIEQISALFLGMAIVVAIVGGLGFNGFAESLIEGMSNLAGGALVVGFARAILVVLTEGQILDTILHSTASLVSGLPSYLAALGMYIFQCFLNFIVPSGSGQAAVSIPILAPLSDLVGVTRQTAVLAYQFGDGISNIFTPTSGYFMAGLALAKVPWDKWAKWILPLILVEYIVAGVLVVIANLINFGPF</sequence>
<keyword evidence="4 6" id="KW-1133">Transmembrane helix</keyword>
<comment type="caution">
    <text evidence="7">The sequence shown here is derived from an EMBL/GenBank/DDBJ whole genome shotgun (WGS) entry which is preliminary data.</text>
</comment>
<feature type="transmembrane region" description="Helical" evidence="6">
    <location>
        <begin position="147"/>
        <end position="173"/>
    </location>
</feature>
<dbReference type="GO" id="GO:0005886">
    <property type="term" value="C:plasma membrane"/>
    <property type="evidence" value="ECO:0007669"/>
    <property type="project" value="UniProtKB-SubCell"/>
</dbReference>
<evidence type="ECO:0000256" key="5">
    <source>
        <dbReference type="ARBA" id="ARBA00023136"/>
    </source>
</evidence>
<feature type="transmembrane region" description="Helical" evidence="6">
    <location>
        <begin position="357"/>
        <end position="377"/>
    </location>
</feature>
<gene>
    <name evidence="7" type="primary">yfcC</name>
    <name evidence="7" type="ORF">D3Z33_10765</name>
</gene>
<comment type="subcellular location">
    <subcellularLocation>
        <location evidence="1">Cell membrane</location>
        <topology evidence="1">Multi-pass membrane protein</topology>
    </subcellularLocation>
</comment>
<dbReference type="Pfam" id="PF03606">
    <property type="entry name" value="DcuC"/>
    <property type="match status" value="1"/>
</dbReference>
<dbReference type="Proteomes" id="UP000467132">
    <property type="component" value="Unassembled WGS sequence"/>
</dbReference>
<dbReference type="PANTHER" id="PTHR43652">
    <property type="entry name" value="BASIC AMINO ACID ANTIPORTER YFCC-RELATED"/>
    <property type="match status" value="1"/>
</dbReference>
<organism evidence="7 8">
    <name type="scientific">Senegalia massiliensis</name>
    <dbReference type="NCBI Taxonomy" id="1720316"/>
    <lineage>
        <taxon>Bacteria</taxon>
        <taxon>Bacillati</taxon>
        <taxon>Bacillota</taxon>
        <taxon>Clostridia</taxon>
        <taxon>Eubacteriales</taxon>
        <taxon>Clostridiaceae</taxon>
        <taxon>Senegalia</taxon>
    </lineage>
</organism>
<dbReference type="OrthoDB" id="255482at2"/>
<feature type="transmembrane region" description="Helical" evidence="6">
    <location>
        <begin position="206"/>
        <end position="224"/>
    </location>
</feature>
<proteinExistence type="predicted"/>
<protein>
    <submittedName>
        <fullName evidence="7">Putative basic amino acid antiporter YfcC</fullName>
    </submittedName>
</protein>
<feature type="transmembrane region" description="Helical" evidence="6">
    <location>
        <begin position="122"/>
        <end position="141"/>
    </location>
</feature>
<dbReference type="InterPro" id="IPR051679">
    <property type="entry name" value="DASS-Related_Transporters"/>
</dbReference>
<feature type="transmembrane region" description="Helical" evidence="6">
    <location>
        <begin position="289"/>
        <end position="310"/>
    </location>
</feature>
<dbReference type="EMBL" id="QXXA01000011">
    <property type="protein sequence ID" value="NBI07329.1"/>
    <property type="molecule type" value="Genomic_DNA"/>
</dbReference>
<keyword evidence="8" id="KW-1185">Reference proteome</keyword>
<keyword evidence="5 6" id="KW-0472">Membrane</keyword>
<evidence type="ECO:0000313" key="7">
    <source>
        <dbReference type="EMBL" id="NBI07329.1"/>
    </source>
</evidence>
<keyword evidence="3 6" id="KW-0812">Transmembrane</keyword>
<dbReference type="RefSeq" id="WP_160197792.1">
    <property type="nucleotide sequence ID" value="NZ_QXXA01000011.1"/>
</dbReference>
<evidence type="ECO:0000256" key="1">
    <source>
        <dbReference type="ARBA" id="ARBA00004651"/>
    </source>
</evidence>
<feature type="transmembrane region" description="Helical" evidence="6">
    <location>
        <begin position="443"/>
        <end position="465"/>
    </location>
</feature>
<dbReference type="PANTHER" id="PTHR43652:SF6">
    <property type="entry name" value="ARGININE REPRESSOR"/>
    <property type="match status" value="1"/>
</dbReference>
<feature type="transmembrane region" description="Helical" evidence="6">
    <location>
        <begin position="261"/>
        <end position="283"/>
    </location>
</feature>
<accession>A0A845R007</accession>
<evidence type="ECO:0000256" key="2">
    <source>
        <dbReference type="ARBA" id="ARBA00022475"/>
    </source>
</evidence>
<feature type="transmembrane region" description="Helical" evidence="6">
    <location>
        <begin position="18"/>
        <end position="36"/>
    </location>
</feature>
<evidence type="ECO:0000256" key="3">
    <source>
        <dbReference type="ARBA" id="ARBA00022692"/>
    </source>
</evidence>
<name>A0A845R007_9CLOT</name>